<organism evidence="2 3">
    <name type="scientific">Drosophila mauritiana</name>
    <name type="common">Fruit fly</name>
    <dbReference type="NCBI Taxonomy" id="7226"/>
    <lineage>
        <taxon>Eukaryota</taxon>
        <taxon>Metazoa</taxon>
        <taxon>Ecdysozoa</taxon>
        <taxon>Arthropoda</taxon>
        <taxon>Hexapoda</taxon>
        <taxon>Insecta</taxon>
        <taxon>Pterygota</taxon>
        <taxon>Neoptera</taxon>
        <taxon>Endopterygota</taxon>
        <taxon>Diptera</taxon>
        <taxon>Brachycera</taxon>
        <taxon>Muscomorpha</taxon>
        <taxon>Ephydroidea</taxon>
        <taxon>Drosophilidae</taxon>
        <taxon>Drosophila</taxon>
        <taxon>Sophophora</taxon>
    </lineage>
</organism>
<dbReference type="RefSeq" id="XP_033161163.1">
    <property type="nucleotide sequence ID" value="XM_033305272.1"/>
</dbReference>
<reference evidence="3" key="1">
    <citation type="submission" date="2025-08" db="UniProtKB">
        <authorList>
            <consortium name="RefSeq"/>
        </authorList>
    </citation>
    <scope>IDENTIFICATION</scope>
    <source>
        <strain evidence="3">Mau12</strain>
        <tissue evidence="3">Whole Body</tissue>
    </source>
</reference>
<dbReference type="GeneID" id="117141676"/>
<sequence>MRASFLISRKQPWMGQLLLMARNKALTLLLKLYRRTPIFRPRHLPGRNTTQSAGPGRDATIRTSAKNTNLSCSISHLTMCGGLVHLDVLSEDDYLYEDSDVEIGSDGEIFLDMHSRRRQGNFELALMAGGQLDVDSEEDEEFDECDCEGYVRYVEYVECKGGSDLVRTDGRMESLGRSQLPSAPPGSFTKRANLPI</sequence>
<keyword evidence="2" id="KW-1185">Reference proteome</keyword>
<feature type="region of interest" description="Disordered" evidence="1">
    <location>
        <begin position="41"/>
        <end position="60"/>
    </location>
</feature>
<evidence type="ECO:0000313" key="2">
    <source>
        <dbReference type="Proteomes" id="UP000515162"/>
    </source>
</evidence>
<dbReference type="AlphaFoldDB" id="A0A6P8JXZ5"/>
<gene>
    <name evidence="3" type="primary">LOC117141676</name>
</gene>
<protein>
    <submittedName>
        <fullName evidence="3">Uncharacterized protein LOC117141676</fullName>
    </submittedName>
</protein>
<evidence type="ECO:0000256" key="1">
    <source>
        <dbReference type="SAM" id="MobiDB-lite"/>
    </source>
</evidence>
<accession>A0A6P8JXZ5</accession>
<name>A0A6P8JXZ5_DROMA</name>
<proteinExistence type="predicted"/>
<dbReference type="Proteomes" id="UP000515162">
    <property type="component" value="Chromosome 3L"/>
</dbReference>
<evidence type="ECO:0000313" key="3">
    <source>
        <dbReference type="RefSeq" id="XP_033161163.1"/>
    </source>
</evidence>
<feature type="region of interest" description="Disordered" evidence="1">
    <location>
        <begin position="175"/>
        <end position="196"/>
    </location>
</feature>